<gene>
    <name evidence="1" type="ORF">OGAPHI_006674</name>
</gene>
<comment type="caution">
    <text evidence="1">The sequence shown here is derived from an EMBL/GenBank/DDBJ whole genome shotgun (WGS) entry which is preliminary data.</text>
</comment>
<dbReference type="Proteomes" id="UP000769157">
    <property type="component" value="Unassembled WGS sequence"/>
</dbReference>
<reference evidence="1" key="1">
    <citation type="journal article" date="2021" name="Open Biol.">
        <title>Shared evolutionary footprints suggest mitochondrial oxidative damage underlies multiple complex I losses in fungi.</title>
        <authorList>
            <person name="Schikora-Tamarit M.A."/>
            <person name="Marcet-Houben M."/>
            <person name="Nosek J."/>
            <person name="Gabaldon T."/>
        </authorList>
    </citation>
    <scope>NUCLEOTIDE SEQUENCE</scope>
    <source>
        <strain evidence="1">CBS6075</strain>
    </source>
</reference>
<sequence length="194" mass="21784">MSVLETNLRRINEINQSIQTLYYRAGGIFSNSLLESVDTTQQIRDIQDDELMILKGYSLPQLDVEEGASANLAAIKTTLEQIKDDANEDPMVRLSLMYQRLLQYAAIYKIEETQRLAIQQSLNEATSAVTALNEYRATLEAMQDELVVWNHLGVQGGVREEMVVAEQDASGESASALIEAELREIERLEQSTTN</sequence>
<dbReference type="EMBL" id="JAEUBE010000487">
    <property type="protein sequence ID" value="KAH3661267.1"/>
    <property type="molecule type" value="Genomic_DNA"/>
</dbReference>
<dbReference type="GeneID" id="70238638"/>
<protein>
    <submittedName>
        <fullName evidence="1">Uncharacterized protein</fullName>
    </submittedName>
</protein>
<keyword evidence="2" id="KW-1185">Reference proteome</keyword>
<dbReference type="RefSeq" id="XP_046058391.1">
    <property type="nucleotide sequence ID" value="XM_046207985.1"/>
</dbReference>
<organism evidence="1 2">
    <name type="scientific">Ogataea philodendri</name>
    <dbReference type="NCBI Taxonomy" id="1378263"/>
    <lineage>
        <taxon>Eukaryota</taxon>
        <taxon>Fungi</taxon>
        <taxon>Dikarya</taxon>
        <taxon>Ascomycota</taxon>
        <taxon>Saccharomycotina</taxon>
        <taxon>Pichiomycetes</taxon>
        <taxon>Pichiales</taxon>
        <taxon>Pichiaceae</taxon>
        <taxon>Ogataea</taxon>
    </lineage>
</organism>
<proteinExistence type="predicted"/>
<dbReference type="AlphaFoldDB" id="A0A9P8NXJ0"/>
<reference evidence="1" key="2">
    <citation type="submission" date="2021-01" db="EMBL/GenBank/DDBJ databases">
        <authorList>
            <person name="Schikora-Tamarit M.A."/>
        </authorList>
    </citation>
    <scope>NUCLEOTIDE SEQUENCE</scope>
    <source>
        <strain evidence="1">CBS6075</strain>
    </source>
</reference>
<dbReference type="OrthoDB" id="3997252at2759"/>
<accession>A0A9P8NXJ0</accession>
<evidence type="ECO:0000313" key="2">
    <source>
        <dbReference type="Proteomes" id="UP000769157"/>
    </source>
</evidence>
<name>A0A9P8NXJ0_9ASCO</name>
<evidence type="ECO:0000313" key="1">
    <source>
        <dbReference type="EMBL" id="KAH3661267.1"/>
    </source>
</evidence>